<gene>
    <name evidence="1" type="ORF">B0I28_101675</name>
</gene>
<dbReference type="AlphaFoldDB" id="A0A2T0UWX6"/>
<dbReference type="RefSeq" id="WP_106362370.1">
    <property type="nucleotide sequence ID" value="NZ_PVTJ01000001.1"/>
</dbReference>
<protein>
    <recommendedName>
        <fullName evidence="3">YbaB/EbfC DNA-binding family protein</fullName>
    </recommendedName>
</protein>
<sequence>MFGEDQIAEQLSAARDTLAQGPGTAGAQTEPILTEAADGRIKVTLGTDGRFEQIKMTLSALKDGPEALLEQLTLALNTAIDLRGEQTAVPVPTADLGEMNERVAQMQDASIQQFKDMDASVRELMARLYGGR</sequence>
<comment type="caution">
    <text evidence="1">The sequence shown here is derived from an EMBL/GenBank/DDBJ whole genome shotgun (WGS) entry which is preliminary data.</text>
</comment>
<evidence type="ECO:0000313" key="2">
    <source>
        <dbReference type="Proteomes" id="UP000238176"/>
    </source>
</evidence>
<evidence type="ECO:0000313" key="1">
    <source>
        <dbReference type="EMBL" id="PRY62347.1"/>
    </source>
</evidence>
<reference evidence="1 2" key="1">
    <citation type="submission" date="2018-03" db="EMBL/GenBank/DDBJ databases">
        <title>Genomic Encyclopedia of Type Strains, Phase III (KMG-III): the genomes of soil and plant-associated and newly described type strains.</title>
        <authorList>
            <person name="Whitman W."/>
        </authorList>
    </citation>
    <scope>NUCLEOTIDE SEQUENCE [LARGE SCALE GENOMIC DNA]</scope>
    <source>
        <strain evidence="1 2">CGMCC 4.7067</strain>
    </source>
</reference>
<dbReference type="InterPro" id="IPR036894">
    <property type="entry name" value="YbaB-like_sf"/>
</dbReference>
<dbReference type="EMBL" id="PVTJ01000001">
    <property type="protein sequence ID" value="PRY62347.1"/>
    <property type="molecule type" value="Genomic_DNA"/>
</dbReference>
<dbReference type="OrthoDB" id="5188590at2"/>
<accession>A0A2T0UWX6</accession>
<organism evidence="1 2">
    <name type="scientific">Glycomyces artemisiae</name>
    <dbReference type="NCBI Taxonomy" id="1076443"/>
    <lineage>
        <taxon>Bacteria</taxon>
        <taxon>Bacillati</taxon>
        <taxon>Actinomycetota</taxon>
        <taxon>Actinomycetes</taxon>
        <taxon>Glycomycetales</taxon>
        <taxon>Glycomycetaceae</taxon>
        <taxon>Glycomyces</taxon>
    </lineage>
</organism>
<evidence type="ECO:0008006" key="3">
    <source>
        <dbReference type="Google" id="ProtNLM"/>
    </source>
</evidence>
<dbReference type="Proteomes" id="UP000238176">
    <property type="component" value="Unassembled WGS sequence"/>
</dbReference>
<dbReference type="Gene3D" id="3.30.1310.10">
    <property type="entry name" value="Nucleoid-associated protein YbaB-like domain"/>
    <property type="match status" value="1"/>
</dbReference>
<name>A0A2T0UWX6_9ACTN</name>
<keyword evidence="2" id="KW-1185">Reference proteome</keyword>
<proteinExistence type="predicted"/>